<dbReference type="Pfam" id="PF02620">
    <property type="entry name" value="YceD"/>
    <property type="match status" value="1"/>
</dbReference>
<reference evidence="1 2" key="1">
    <citation type="submission" date="2018-11" db="EMBL/GenBank/DDBJ databases">
        <authorList>
            <person name="Na S.W."/>
            <person name="Baik M."/>
        </authorList>
    </citation>
    <scope>NUCLEOTIDE SEQUENCE [LARGE SCALE GENOMIC DNA]</scope>
    <source>
        <strain evidence="1 2">E39</strain>
    </source>
</reference>
<dbReference type="OrthoDB" id="1524821at2"/>
<evidence type="ECO:0000313" key="2">
    <source>
        <dbReference type="Proteomes" id="UP000249375"/>
    </source>
</evidence>
<keyword evidence="2" id="KW-1185">Reference proteome</keyword>
<evidence type="ECO:0008006" key="3">
    <source>
        <dbReference type="Google" id="ProtNLM"/>
    </source>
</evidence>
<organism evidence="1 2">
    <name type="scientific">Pseudoprevotella muciniphila</name>
    <dbReference type="NCBI Taxonomy" id="2133944"/>
    <lineage>
        <taxon>Bacteria</taxon>
        <taxon>Pseudomonadati</taxon>
        <taxon>Bacteroidota</taxon>
        <taxon>Bacteroidia</taxon>
        <taxon>Bacteroidales</taxon>
        <taxon>Prevotellaceae</taxon>
        <taxon>Pseudoprevotella</taxon>
    </lineage>
</organism>
<accession>A0A5P8E552</accession>
<dbReference type="InterPro" id="IPR003772">
    <property type="entry name" value="YceD"/>
</dbReference>
<gene>
    <name evidence="1" type="ORF">C7Y71_002775</name>
</gene>
<proteinExistence type="predicted"/>
<protein>
    <recommendedName>
        <fullName evidence="3">DUF177 domain-containing protein</fullName>
    </recommendedName>
</protein>
<dbReference type="Proteomes" id="UP000249375">
    <property type="component" value="Chromosome"/>
</dbReference>
<dbReference type="RefSeq" id="WP_111899356.1">
    <property type="nucleotide sequence ID" value="NZ_CP033459.1"/>
</dbReference>
<dbReference type="KEGG" id="alq:C7Y71_002775"/>
<sequence length="161" mass="17941">MNVSDSLRIDLRSVSQADDLLKFHLSKDYFDALDAEDISDGSLDVSLAVRRASGDTYDLTFGINGYVVVKCDRCLDDLAVAVDVEEKIKVASFDCIFPSDDINTAESNDSYDIAWDIYEFVELSLPLKKIHPDGECNSEMVQLLESMSVSEIHDDSSPEEE</sequence>
<dbReference type="AlphaFoldDB" id="A0A5P8E552"/>
<evidence type="ECO:0000313" key="1">
    <source>
        <dbReference type="EMBL" id="QFQ12030.1"/>
    </source>
</evidence>
<dbReference type="EMBL" id="CP033459">
    <property type="protein sequence ID" value="QFQ12030.1"/>
    <property type="molecule type" value="Genomic_DNA"/>
</dbReference>
<name>A0A5P8E552_9BACT</name>